<dbReference type="HOGENOM" id="CLU_2118606_0_0_10"/>
<dbReference type="AlphaFoldDB" id="G8R2T3"/>
<proteinExistence type="predicted"/>
<evidence type="ECO:0000313" key="3">
    <source>
        <dbReference type="Proteomes" id="UP000005631"/>
    </source>
</evidence>
<keyword evidence="1" id="KW-0812">Transmembrane</keyword>
<dbReference type="KEGG" id="oho:Oweho_0877"/>
<dbReference type="OrthoDB" id="9880563at2"/>
<dbReference type="RefSeq" id="WP_014201249.1">
    <property type="nucleotide sequence ID" value="NC_016599.1"/>
</dbReference>
<dbReference type="STRING" id="926562.Oweho_0877"/>
<gene>
    <name evidence="2" type="ordered locus">Oweho_0877</name>
</gene>
<name>G8R2T3_OWEHD</name>
<protein>
    <submittedName>
        <fullName evidence="2">Uncharacterized protein</fullName>
    </submittedName>
</protein>
<evidence type="ECO:0000313" key="2">
    <source>
        <dbReference type="EMBL" id="AEV31888.1"/>
    </source>
</evidence>
<keyword evidence="1" id="KW-0472">Membrane</keyword>
<evidence type="ECO:0000256" key="1">
    <source>
        <dbReference type="SAM" id="Phobius"/>
    </source>
</evidence>
<accession>G8R2T3</accession>
<sequence>MEIKAYVNQVIAMYRNSIRLRMIYALALVLIGLAVIILNTLNVLSLPGEMKNLVSISGTLISSICALPIKEIVDRLNKIKLIKILSEDVEKASAQDRQKIEDLLWRFIEKNALD</sequence>
<feature type="transmembrane region" description="Helical" evidence="1">
    <location>
        <begin position="21"/>
        <end position="41"/>
    </location>
</feature>
<keyword evidence="1" id="KW-1133">Transmembrane helix</keyword>
<reference evidence="2 3" key="1">
    <citation type="journal article" date="2012" name="Stand. Genomic Sci.">
        <title>Genome sequence of the orange-pigmented seawater bacterium Owenweeksia hongkongensis type strain (UST20020801(T)).</title>
        <authorList>
            <person name="Riedel T."/>
            <person name="Held B."/>
            <person name="Nolan M."/>
            <person name="Lucas S."/>
            <person name="Lapidus A."/>
            <person name="Tice H."/>
            <person name="Del Rio T.G."/>
            <person name="Cheng J.F."/>
            <person name="Han C."/>
            <person name="Tapia R."/>
            <person name="Goodwin L.A."/>
            <person name="Pitluck S."/>
            <person name="Liolios K."/>
            <person name="Mavromatis K."/>
            <person name="Pagani I."/>
            <person name="Ivanova N."/>
            <person name="Mikhailova N."/>
            <person name="Pati A."/>
            <person name="Chen A."/>
            <person name="Palaniappan K."/>
            <person name="Rohde M."/>
            <person name="Tindall B.J."/>
            <person name="Detter J.C."/>
            <person name="Goker M."/>
            <person name="Woyke T."/>
            <person name="Bristow J."/>
            <person name="Eisen J.A."/>
            <person name="Markowitz V."/>
            <person name="Hugenholtz P."/>
            <person name="Klenk H.P."/>
            <person name="Kyrpides N.C."/>
        </authorList>
    </citation>
    <scope>NUCLEOTIDE SEQUENCE</scope>
    <source>
        <strain evidence="3">DSM 17368 / JCM 12287 / NRRL B-23963</strain>
    </source>
</reference>
<dbReference type="Proteomes" id="UP000005631">
    <property type="component" value="Chromosome"/>
</dbReference>
<keyword evidence="3" id="KW-1185">Reference proteome</keyword>
<organism evidence="2 3">
    <name type="scientific">Owenweeksia hongkongensis (strain DSM 17368 / CIP 108786 / JCM 12287 / NRRL B-23963 / UST20020801)</name>
    <dbReference type="NCBI Taxonomy" id="926562"/>
    <lineage>
        <taxon>Bacteria</taxon>
        <taxon>Pseudomonadati</taxon>
        <taxon>Bacteroidota</taxon>
        <taxon>Flavobacteriia</taxon>
        <taxon>Flavobacteriales</taxon>
        <taxon>Owenweeksiaceae</taxon>
        <taxon>Owenweeksia</taxon>
    </lineage>
</organism>
<dbReference type="EMBL" id="CP003156">
    <property type="protein sequence ID" value="AEV31888.1"/>
    <property type="molecule type" value="Genomic_DNA"/>
</dbReference>